<dbReference type="InterPro" id="IPR027417">
    <property type="entry name" value="P-loop_NTPase"/>
</dbReference>
<dbReference type="EMBL" id="JAUKUD010000005">
    <property type="protein sequence ID" value="KAK0742639.1"/>
    <property type="molecule type" value="Genomic_DNA"/>
</dbReference>
<dbReference type="Pfam" id="PF01926">
    <property type="entry name" value="MMR_HSR1"/>
    <property type="match status" value="1"/>
</dbReference>
<protein>
    <submittedName>
        <fullName evidence="2">P-loop containing nucleoside triphosphate hydrolase protein</fullName>
    </submittedName>
</protein>
<dbReference type="Proteomes" id="UP001172155">
    <property type="component" value="Unassembled WGS sequence"/>
</dbReference>
<reference evidence="2" key="1">
    <citation type="submission" date="2023-06" db="EMBL/GenBank/DDBJ databases">
        <title>Genome-scale phylogeny and comparative genomics of the fungal order Sordariales.</title>
        <authorList>
            <consortium name="Lawrence Berkeley National Laboratory"/>
            <person name="Hensen N."/>
            <person name="Bonometti L."/>
            <person name="Westerberg I."/>
            <person name="Brannstrom I.O."/>
            <person name="Guillou S."/>
            <person name="Cros-Aarteil S."/>
            <person name="Calhoun S."/>
            <person name="Haridas S."/>
            <person name="Kuo A."/>
            <person name="Mondo S."/>
            <person name="Pangilinan J."/>
            <person name="Riley R."/>
            <person name="LaButti K."/>
            <person name="Andreopoulos B."/>
            <person name="Lipzen A."/>
            <person name="Chen C."/>
            <person name="Yanf M."/>
            <person name="Daum C."/>
            <person name="Ng V."/>
            <person name="Clum A."/>
            <person name="Steindorff A."/>
            <person name="Ohm R."/>
            <person name="Martin F."/>
            <person name="Silar P."/>
            <person name="Natvig D."/>
            <person name="Lalanne C."/>
            <person name="Gautier V."/>
            <person name="Ament-velasquez S.L."/>
            <person name="Kruys A."/>
            <person name="Hutchinson M.I."/>
            <person name="Powell A.J."/>
            <person name="Barry K."/>
            <person name="Miller A.N."/>
            <person name="Grigoriev I.V."/>
            <person name="Debuchy R."/>
            <person name="Gladieux P."/>
            <person name="Thoren M.H."/>
            <person name="Johannesson H."/>
        </authorList>
    </citation>
    <scope>NUCLEOTIDE SEQUENCE</scope>
    <source>
        <strain evidence="2">SMH3187-1</strain>
    </source>
</reference>
<feature type="domain" description="G" evidence="1">
    <location>
        <begin position="1"/>
        <end position="85"/>
    </location>
</feature>
<accession>A0AA40ENL3</accession>
<dbReference type="InterPro" id="IPR006073">
    <property type="entry name" value="GTP-bd"/>
</dbReference>
<gene>
    <name evidence="2" type="ORF">B0T18DRAFT_305697</name>
</gene>
<evidence type="ECO:0000259" key="1">
    <source>
        <dbReference type="Pfam" id="PF01926"/>
    </source>
</evidence>
<evidence type="ECO:0000313" key="2">
    <source>
        <dbReference type="EMBL" id="KAK0742639.1"/>
    </source>
</evidence>
<dbReference type="AlphaFoldDB" id="A0AA40ENL3"/>
<name>A0AA40ENL3_9PEZI</name>
<dbReference type="GO" id="GO:0016787">
    <property type="term" value="F:hydrolase activity"/>
    <property type="evidence" value="ECO:0007669"/>
    <property type="project" value="UniProtKB-KW"/>
</dbReference>
<dbReference type="GO" id="GO:0005525">
    <property type="term" value="F:GTP binding"/>
    <property type="evidence" value="ECO:0007669"/>
    <property type="project" value="InterPro"/>
</dbReference>
<organism evidence="2 3">
    <name type="scientific">Schizothecium vesticola</name>
    <dbReference type="NCBI Taxonomy" id="314040"/>
    <lineage>
        <taxon>Eukaryota</taxon>
        <taxon>Fungi</taxon>
        <taxon>Dikarya</taxon>
        <taxon>Ascomycota</taxon>
        <taxon>Pezizomycotina</taxon>
        <taxon>Sordariomycetes</taxon>
        <taxon>Sordariomycetidae</taxon>
        <taxon>Sordariales</taxon>
        <taxon>Schizotheciaceae</taxon>
        <taxon>Schizothecium</taxon>
    </lineage>
</organism>
<sequence length="147" mass="15872">VMGMTGSGKTTFISHLTGPHAEVGVGHSLSSSTIDATCYPIPCPSTQRPLYLIDTPGFDDTTRSDTSILQTIADQLTALHRARRTILGIIVLHRITDVRLAGSAVKTFQILRRICGPANYDRVVLATTMWTDASFSLAGREAAMARQ</sequence>
<feature type="non-terminal residue" evidence="2">
    <location>
        <position position="147"/>
    </location>
</feature>
<keyword evidence="3" id="KW-1185">Reference proteome</keyword>
<proteinExistence type="predicted"/>
<keyword evidence="2" id="KW-0378">Hydrolase</keyword>
<dbReference type="Gene3D" id="3.40.50.300">
    <property type="entry name" value="P-loop containing nucleotide triphosphate hydrolases"/>
    <property type="match status" value="1"/>
</dbReference>
<comment type="caution">
    <text evidence="2">The sequence shown here is derived from an EMBL/GenBank/DDBJ whole genome shotgun (WGS) entry which is preliminary data.</text>
</comment>
<dbReference type="SUPFAM" id="SSF52540">
    <property type="entry name" value="P-loop containing nucleoside triphosphate hydrolases"/>
    <property type="match status" value="1"/>
</dbReference>
<evidence type="ECO:0000313" key="3">
    <source>
        <dbReference type="Proteomes" id="UP001172155"/>
    </source>
</evidence>
<dbReference type="CDD" id="cd00882">
    <property type="entry name" value="Ras_like_GTPase"/>
    <property type="match status" value="1"/>
</dbReference>
<feature type="non-terminal residue" evidence="2">
    <location>
        <position position="1"/>
    </location>
</feature>